<comment type="cofactor">
    <cofactor evidence="5">
        <name>6-hydroxy-FAD</name>
        <dbReference type="ChEBI" id="CHEBI:60470"/>
    </cofactor>
</comment>
<evidence type="ECO:0000256" key="13">
    <source>
        <dbReference type="ARBA" id="ARBA00057036"/>
    </source>
</evidence>
<evidence type="ECO:0000313" key="15">
    <source>
        <dbReference type="EMBL" id="CAB4022305.1"/>
    </source>
</evidence>
<name>A0A7D9KXK0_PARCT</name>
<dbReference type="InterPro" id="IPR036188">
    <property type="entry name" value="FAD/NAD-bd_sf"/>
</dbReference>
<dbReference type="GO" id="GO:0004174">
    <property type="term" value="F:electron-transferring-flavoprotein dehydrogenase activity"/>
    <property type="evidence" value="ECO:0007669"/>
    <property type="project" value="TreeGrafter"/>
</dbReference>
<keyword evidence="2" id="KW-0285">Flavoprotein</keyword>
<comment type="catalytic activity">
    <reaction evidence="11">
        <text>phylloquinone + NADH + H(+) = phylloquinol + NAD(+)</text>
        <dbReference type="Rhea" id="RHEA:74075"/>
        <dbReference type="ChEBI" id="CHEBI:15378"/>
        <dbReference type="ChEBI" id="CHEBI:18067"/>
        <dbReference type="ChEBI" id="CHEBI:28433"/>
        <dbReference type="ChEBI" id="CHEBI:57540"/>
        <dbReference type="ChEBI" id="CHEBI:57945"/>
    </reaction>
    <physiologicalReaction direction="left-to-right" evidence="11">
        <dbReference type="Rhea" id="RHEA:74076"/>
    </physiologicalReaction>
</comment>
<evidence type="ECO:0000256" key="4">
    <source>
        <dbReference type="ARBA" id="ARBA00023002"/>
    </source>
</evidence>
<comment type="similarity">
    <text evidence="1">Belongs to the FAD-dependent oxidoreductase family.</text>
</comment>
<dbReference type="PRINTS" id="PR00368">
    <property type="entry name" value="FADPNR"/>
</dbReference>
<dbReference type="AlphaFoldDB" id="A0A7D9KXK0"/>
<keyword evidence="16" id="KW-1185">Reference proteome</keyword>
<dbReference type="GO" id="GO:0050660">
    <property type="term" value="F:flavin adenine dinucleotide binding"/>
    <property type="evidence" value="ECO:0007669"/>
    <property type="project" value="TreeGrafter"/>
</dbReference>
<evidence type="ECO:0000256" key="11">
    <source>
        <dbReference type="ARBA" id="ARBA00049275"/>
    </source>
</evidence>
<keyword evidence="3" id="KW-0274">FAD</keyword>
<gene>
    <name evidence="15" type="ORF">PACLA_8A041042</name>
</gene>
<dbReference type="Proteomes" id="UP001152795">
    <property type="component" value="Unassembled WGS sequence"/>
</dbReference>
<dbReference type="GO" id="GO:0005737">
    <property type="term" value="C:cytoplasm"/>
    <property type="evidence" value="ECO:0007669"/>
    <property type="project" value="TreeGrafter"/>
</dbReference>
<evidence type="ECO:0000259" key="14">
    <source>
        <dbReference type="Pfam" id="PF07992"/>
    </source>
</evidence>
<evidence type="ECO:0000256" key="9">
    <source>
        <dbReference type="ARBA" id="ARBA00048412"/>
    </source>
</evidence>
<comment type="catalytic activity">
    <reaction evidence="10">
        <text>ubiquinone-10 + NADH + H(+) = ubiquinol-10 + NAD(+)</text>
        <dbReference type="Rhea" id="RHEA:61984"/>
        <dbReference type="ChEBI" id="CHEBI:15378"/>
        <dbReference type="ChEBI" id="CHEBI:46245"/>
        <dbReference type="ChEBI" id="CHEBI:57540"/>
        <dbReference type="ChEBI" id="CHEBI:57945"/>
        <dbReference type="ChEBI" id="CHEBI:64183"/>
    </reaction>
    <physiologicalReaction direction="left-to-right" evidence="10">
        <dbReference type="Rhea" id="RHEA:61985"/>
    </physiologicalReaction>
</comment>
<dbReference type="SUPFAM" id="SSF51905">
    <property type="entry name" value="FAD/NAD(P)-binding domain"/>
    <property type="match status" value="1"/>
</dbReference>
<dbReference type="PANTHER" id="PTHR43735:SF3">
    <property type="entry name" value="FERROPTOSIS SUPPRESSOR PROTEIN 1"/>
    <property type="match status" value="1"/>
</dbReference>
<evidence type="ECO:0000256" key="5">
    <source>
        <dbReference type="ARBA" id="ARBA00037027"/>
    </source>
</evidence>
<reference evidence="15" key="1">
    <citation type="submission" date="2020-04" db="EMBL/GenBank/DDBJ databases">
        <authorList>
            <person name="Alioto T."/>
            <person name="Alioto T."/>
            <person name="Gomez Garrido J."/>
        </authorList>
    </citation>
    <scope>NUCLEOTIDE SEQUENCE</scope>
    <source>
        <strain evidence="15">A484AB</strain>
    </source>
</reference>
<evidence type="ECO:0000256" key="6">
    <source>
        <dbReference type="ARBA" id="ARBA00040253"/>
    </source>
</evidence>
<keyword evidence="4" id="KW-0560">Oxidoreductase</keyword>
<dbReference type="Gene3D" id="3.50.50.100">
    <property type="match status" value="1"/>
</dbReference>
<dbReference type="OrthoDB" id="3244603at2759"/>
<evidence type="ECO:0000313" key="16">
    <source>
        <dbReference type="Proteomes" id="UP001152795"/>
    </source>
</evidence>
<dbReference type="PRINTS" id="PR00469">
    <property type="entry name" value="PNDRDTASEII"/>
</dbReference>
<feature type="domain" description="FAD/NAD(P)-binding" evidence="14">
    <location>
        <begin position="1"/>
        <end position="289"/>
    </location>
</feature>
<comment type="caution">
    <text evidence="15">The sequence shown here is derived from an EMBL/GenBank/DDBJ whole genome shotgun (WGS) entry which is preliminary data.</text>
</comment>
<evidence type="ECO:0000256" key="2">
    <source>
        <dbReference type="ARBA" id="ARBA00022630"/>
    </source>
</evidence>
<proteinExistence type="inferred from homology"/>
<comment type="catalytic activity">
    <reaction evidence="12">
        <text>menaquinone-4 + NADH + H(+) = menaquinol-4 + NAD(+)</text>
        <dbReference type="Rhea" id="RHEA:74079"/>
        <dbReference type="ChEBI" id="CHEBI:15378"/>
        <dbReference type="ChEBI" id="CHEBI:57540"/>
        <dbReference type="ChEBI" id="CHEBI:57945"/>
        <dbReference type="ChEBI" id="CHEBI:78277"/>
        <dbReference type="ChEBI" id="CHEBI:193091"/>
    </reaction>
    <physiologicalReaction direction="left-to-right" evidence="12">
        <dbReference type="Rhea" id="RHEA:74080"/>
    </physiologicalReaction>
</comment>
<comment type="function">
    <text evidence="13">Putative FAD-dependent oxidoreductase.</text>
</comment>
<evidence type="ECO:0000256" key="1">
    <source>
        <dbReference type="ARBA" id="ARBA00006442"/>
    </source>
</evidence>
<dbReference type="FunFam" id="3.50.50.100:FF:000006">
    <property type="entry name" value="apoptosis-inducing factor 2"/>
    <property type="match status" value="1"/>
</dbReference>
<evidence type="ECO:0000256" key="3">
    <source>
        <dbReference type="ARBA" id="ARBA00022827"/>
    </source>
</evidence>
<evidence type="ECO:0000256" key="7">
    <source>
        <dbReference type="ARBA" id="ARBA00041541"/>
    </source>
</evidence>
<evidence type="ECO:0000256" key="10">
    <source>
        <dbReference type="ARBA" id="ARBA00049236"/>
    </source>
</evidence>
<evidence type="ECO:0000256" key="8">
    <source>
        <dbReference type="ARBA" id="ARBA00042318"/>
    </source>
</evidence>
<dbReference type="EMBL" id="CACRXK020011912">
    <property type="protein sequence ID" value="CAB4022305.1"/>
    <property type="molecule type" value="Genomic_DNA"/>
</dbReference>
<dbReference type="PANTHER" id="PTHR43735">
    <property type="entry name" value="APOPTOSIS-INDUCING FACTOR 1"/>
    <property type="match status" value="1"/>
</dbReference>
<evidence type="ECO:0000256" key="12">
    <source>
        <dbReference type="ARBA" id="ARBA00049479"/>
    </source>
</evidence>
<sequence>MHVVVVGGGYGGVAAAMKLKDHCNLTLIDSRNSFHHNMGAQRSSVEPGFAKKCFISYEPTFGKGFKQGAVNAIMAQEKKVQLVGGETVPYDFLIIATGTGGPFPCKLGMNVNEKEGLAFYDEISQQVKAAQKIVVIGGGAAGVELSGDIRDDYKTKDVTLIHPREILVNDKVNESFQKTVKDRLEYLGVKTVLGERVSNMDELRAKNFKNVVVKTNKGKKIEADLAIPCTGLKVNYDAYKTSLAGKTNNEGRLKVDQFLQVEGVKDVYAIGDCSSTPELKVATGAQAHGEHVAANIKLLAEGKEPKPYTINEKISMCLSIGRSGGAVQMGNGWVMGDWFARFIKGKDVFTGMTWKAMNRKMPPDQ</sequence>
<protein>
    <recommendedName>
        <fullName evidence="6">Ferroptosis suppressor protein 1</fullName>
    </recommendedName>
    <alternativeName>
        <fullName evidence="7">Apoptosis-inducing factor homologous mitochondrion-associated inducer of death</fullName>
    </alternativeName>
    <alternativeName>
        <fullName evidence="8">p53-responsive gene 3 protein</fullName>
    </alternativeName>
</protein>
<accession>A0A7D9KXK0</accession>
<comment type="catalytic activity">
    <reaction evidence="9">
        <text>menadione + NADH + H(+) = menadiol + NAD(+)</text>
        <dbReference type="Rhea" id="RHEA:69695"/>
        <dbReference type="ChEBI" id="CHEBI:6746"/>
        <dbReference type="ChEBI" id="CHEBI:15378"/>
        <dbReference type="ChEBI" id="CHEBI:28869"/>
        <dbReference type="ChEBI" id="CHEBI:57540"/>
        <dbReference type="ChEBI" id="CHEBI:57945"/>
    </reaction>
    <physiologicalReaction direction="left-to-right" evidence="9">
        <dbReference type="Rhea" id="RHEA:69696"/>
    </physiologicalReaction>
</comment>
<dbReference type="Pfam" id="PF07992">
    <property type="entry name" value="Pyr_redox_2"/>
    <property type="match status" value="1"/>
</dbReference>
<dbReference type="InterPro" id="IPR023753">
    <property type="entry name" value="FAD/NAD-binding_dom"/>
</dbReference>
<organism evidence="15 16">
    <name type="scientific">Paramuricea clavata</name>
    <name type="common">Red gorgonian</name>
    <name type="synonym">Violescent sea-whip</name>
    <dbReference type="NCBI Taxonomy" id="317549"/>
    <lineage>
        <taxon>Eukaryota</taxon>
        <taxon>Metazoa</taxon>
        <taxon>Cnidaria</taxon>
        <taxon>Anthozoa</taxon>
        <taxon>Octocorallia</taxon>
        <taxon>Malacalcyonacea</taxon>
        <taxon>Plexauridae</taxon>
        <taxon>Paramuricea</taxon>
    </lineage>
</organism>